<organism evidence="2 3">
    <name type="scientific">Desertihabitans brevis</name>
    <dbReference type="NCBI Taxonomy" id="2268447"/>
    <lineage>
        <taxon>Bacteria</taxon>
        <taxon>Bacillati</taxon>
        <taxon>Actinomycetota</taxon>
        <taxon>Actinomycetes</taxon>
        <taxon>Propionibacteriales</taxon>
        <taxon>Propionibacteriaceae</taxon>
        <taxon>Desertihabitans</taxon>
    </lineage>
</organism>
<evidence type="ECO:0000259" key="1">
    <source>
        <dbReference type="PROSITE" id="PS50943"/>
    </source>
</evidence>
<dbReference type="Gene3D" id="1.25.40.10">
    <property type="entry name" value="Tetratricopeptide repeat domain"/>
    <property type="match status" value="1"/>
</dbReference>
<evidence type="ECO:0000313" key="3">
    <source>
        <dbReference type="Proteomes" id="UP000252770"/>
    </source>
</evidence>
<dbReference type="Pfam" id="PF13560">
    <property type="entry name" value="HTH_31"/>
    <property type="match status" value="1"/>
</dbReference>
<dbReference type="SMART" id="SM00530">
    <property type="entry name" value="HTH_XRE"/>
    <property type="match status" value="1"/>
</dbReference>
<dbReference type="PROSITE" id="PS50943">
    <property type="entry name" value="HTH_CROC1"/>
    <property type="match status" value="1"/>
</dbReference>
<dbReference type="InterPro" id="IPR011990">
    <property type="entry name" value="TPR-like_helical_dom_sf"/>
</dbReference>
<proteinExistence type="predicted"/>
<gene>
    <name evidence="2" type="ORF">DT076_06620</name>
</gene>
<dbReference type="GO" id="GO:0003677">
    <property type="term" value="F:DNA binding"/>
    <property type="evidence" value="ECO:0007669"/>
    <property type="project" value="InterPro"/>
</dbReference>
<reference evidence="2 3" key="1">
    <citation type="submission" date="2018-07" db="EMBL/GenBank/DDBJ databases">
        <title>Desertimonas flava gen. nov. sp. nov.</title>
        <authorList>
            <person name="Liu S."/>
        </authorList>
    </citation>
    <scope>NUCLEOTIDE SEQUENCE [LARGE SCALE GENOMIC DNA]</scope>
    <source>
        <strain evidence="2 3">16Sb5-5</strain>
    </source>
</reference>
<accession>A0A367YZ88</accession>
<comment type="caution">
    <text evidence="2">The sequence shown here is derived from an EMBL/GenBank/DDBJ whole genome shotgun (WGS) entry which is preliminary data.</text>
</comment>
<dbReference type="InterPro" id="IPR001387">
    <property type="entry name" value="Cro/C1-type_HTH"/>
</dbReference>
<feature type="domain" description="HTH cro/C1-type" evidence="1">
    <location>
        <begin position="18"/>
        <end position="71"/>
    </location>
</feature>
<dbReference type="EMBL" id="QOUI01000003">
    <property type="protein sequence ID" value="RCK70322.1"/>
    <property type="molecule type" value="Genomic_DNA"/>
</dbReference>
<dbReference type="SUPFAM" id="SSF47413">
    <property type="entry name" value="lambda repressor-like DNA-binding domains"/>
    <property type="match status" value="1"/>
</dbReference>
<name>A0A367YZ88_9ACTN</name>
<dbReference type="Gene3D" id="1.10.260.40">
    <property type="entry name" value="lambda repressor-like DNA-binding domains"/>
    <property type="match status" value="1"/>
</dbReference>
<sequence length="424" mass="45276">MAGAVVADQVGNGRGARLRRLREGRRLSQHELGGGRFSASYVSHLETGRRPLTDEVIDFFAGRLGVSPEELRDGVMPAPTAEVAAGTAARHEVERALAQHRFATAARSAAEAIREAQQRGAVADVWSLSLLRARALFEDDRYDEAVEVATGCAEHPLALEQPTLAIEALLLAARAARAAGDPAAALDSAERAARTSSSRPVPDLRAEAEAVRIGCLMELGHTEEAIEASDALAAVLDDVPTAHVRGIAQWVVGNVRLLTGATEEAMERHRDARRLINPAVDLGTWGRFRKAAATVRVQLGITDEADELLEEAGSALRIVGAPSDLTGLRLAEARLRLLRGDTVRARQLVEFCAGEEEVARSPYSRAELEVLRADLAAAAGDRAEEAAACRRAALGYQEAGLLPRSVQLWMRHSELLTGGSGTDA</sequence>
<dbReference type="SUPFAM" id="SSF48452">
    <property type="entry name" value="TPR-like"/>
    <property type="match status" value="1"/>
</dbReference>
<dbReference type="CDD" id="cd00093">
    <property type="entry name" value="HTH_XRE"/>
    <property type="match status" value="1"/>
</dbReference>
<dbReference type="InterPro" id="IPR010982">
    <property type="entry name" value="Lambda_DNA-bd_dom_sf"/>
</dbReference>
<keyword evidence="3" id="KW-1185">Reference proteome</keyword>
<dbReference type="AlphaFoldDB" id="A0A367YZ88"/>
<dbReference type="Proteomes" id="UP000252770">
    <property type="component" value="Unassembled WGS sequence"/>
</dbReference>
<evidence type="ECO:0000313" key="2">
    <source>
        <dbReference type="EMBL" id="RCK70322.1"/>
    </source>
</evidence>
<dbReference type="RefSeq" id="WP_114125864.1">
    <property type="nucleotide sequence ID" value="NZ_QOUI01000003.1"/>
</dbReference>
<protein>
    <submittedName>
        <fullName evidence="2">XRE family transcriptional regulator</fullName>
    </submittedName>
</protein>